<protein>
    <recommendedName>
        <fullName evidence="3">Putative zinc-ribbon domain-containing protein</fullName>
    </recommendedName>
</protein>
<dbReference type="HOGENOM" id="CLU_056169_0_0_10"/>
<dbReference type="InterPro" id="IPR011990">
    <property type="entry name" value="TPR-like_helical_dom_sf"/>
</dbReference>
<comment type="caution">
    <text evidence="4">The sequence shown here is derived from an EMBL/GenBank/DDBJ whole genome shotgun (WGS) entry which is preliminary data.</text>
</comment>
<keyword evidence="2" id="KW-1133">Transmembrane helix</keyword>
<accession>H1HM58</accession>
<dbReference type="Pfam" id="PF13248">
    <property type="entry name" value="Zn_ribbon_3"/>
    <property type="match status" value="1"/>
</dbReference>
<dbReference type="InterPro" id="IPR059113">
    <property type="entry name" value="Znf_ribbon"/>
</dbReference>
<proteinExistence type="predicted"/>
<reference evidence="4 5" key="1">
    <citation type="submission" date="2011-12" db="EMBL/GenBank/DDBJ databases">
        <title>The Genome Sequence of Prevotella maculosa OT 289.</title>
        <authorList>
            <consortium name="The Broad Institute Genome Sequencing Platform"/>
            <person name="Earl A."/>
            <person name="Ward D."/>
            <person name="Feldgarden M."/>
            <person name="Gevers D."/>
            <person name="Izard J."/>
            <person name="Blanton J.M."/>
            <person name="Mathney J."/>
            <person name="Tanner A.C."/>
            <person name="Dewhirst F.E."/>
            <person name="Young S.K."/>
            <person name="Zeng Q."/>
            <person name="Gargeya S."/>
            <person name="Fitzgerald M."/>
            <person name="Haas B."/>
            <person name="Abouelleil A."/>
            <person name="Alvarado L."/>
            <person name="Arachchi H.M."/>
            <person name="Berlin A."/>
            <person name="Chapman S.B."/>
            <person name="Gearin G."/>
            <person name="Goldberg J."/>
            <person name="Griggs A."/>
            <person name="Gujja S."/>
            <person name="Hansen M."/>
            <person name="Heiman D."/>
            <person name="Howarth C."/>
            <person name="Larimer J."/>
            <person name="Lui A."/>
            <person name="MacDonald P.J.P."/>
            <person name="McCowen C."/>
            <person name="Montmayeur A."/>
            <person name="Murphy C."/>
            <person name="Neiman D."/>
            <person name="Pearson M."/>
            <person name="Priest M."/>
            <person name="Roberts A."/>
            <person name="Saif S."/>
            <person name="Shea T."/>
            <person name="Sisk P."/>
            <person name="Stolte C."/>
            <person name="Sykes S."/>
            <person name="Wortman J."/>
            <person name="Nusbaum C."/>
            <person name="Birren B."/>
        </authorList>
    </citation>
    <scope>NUCLEOTIDE SEQUENCE [LARGE SCALE GENOMIC DNA]</scope>
    <source>
        <strain evidence="4 5">OT 289</strain>
    </source>
</reference>
<dbReference type="STRING" id="999422.HMPREF9944_01252"/>
<evidence type="ECO:0000259" key="3">
    <source>
        <dbReference type="Pfam" id="PF13248"/>
    </source>
</evidence>
<dbReference type="AlphaFoldDB" id="H1HM58"/>
<dbReference type="Gene3D" id="1.25.40.10">
    <property type="entry name" value="Tetratricopeptide repeat domain"/>
    <property type="match status" value="1"/>
</dbReference>
<evidence type="ECO:0000313" key="4">
    <source>
        <dbReference type="EMBL" id="EHO70851.1"/>
    </source>
</evidence>
<feature type="region of interest" description="Disordered" evidence="1">
    <location>
        <begin position="31"/>
        <end position="59"/>
    </location>
</feature>
<dbReference type="PATRIC" id="fig|999422.3.peg.1292"/>
<evidence type="ECO:0000313" key="5">
    <source>
        <dbReference type="Proteomes" id="UP000003167"/>
    </source>
</evidence>
<sequence>MAIIKCPECGNPVSDKAPICPKCGVEIAGKIKPATTTPPPVPPTSETDRPQRPDNEKKKKDTKNLLIICLVIALVACAAGFYFYHDAQAGKEQDEYEYAMRSSDPAVLQAYLDTFTDAPRAHIDSIQAHLTVLMQSDRDWTNALVSNSKSVFEDYLANHPNSPYKAEAEHKIDSLDWITASTTNTPDAYNSYLQRHPNGEYVDEAKDGIKNVNAKTVQPEEKTMIASLFRHFFQSINSRDETALTSTCESIMTSFLGKSDATRSDVSTFLNKLWKDDITNMNWRINNDYSIDKKEVGEGEYEYTVKFSAVQLKESEDASKSGKSTFRISAKVSPNDKISSFNMVKILE</sequence>
<name>H1HM58_9BACT</name>
<feature type="domain" description="Putative zinc-ribbon" evidence="3">
    <location>
        <begin position="4"/>
        <end position="26"/>
    </location>
</feature>
<dbReference type="Proteomes" id="UP000003167">
    <property type="component" value="Unassembled WGS sequence"/>
</dbReference>
<dbReference type="OrthoDB" id="1078822at2"/>
<dbReference type="RefSeq" id="WP_008565170.1">
    <property type="nucleotide sequence ID" value="NZ_JH594502.1"/>
</dbReference>
<keyword evidence="2" id="KW-0812">Transmembrane</keyword>
<keyword evidence="5" id="KW-1185">Reference proteome</keyword>
<feature type="transmembrane region" description="Helical" evidence="2">
    <location>
        <begin position="65"/>
        <end position="84"/>
    </location>
</feature>
<organism evidence="4 5">
    <name type="scientific">Segatella maculosa OT 289</name>
    <dbReference type="NCBI Taxonomy" id="999422"/>
    <lineage>
        <taxon>Bacteria</taxon>
        <taxon>Pseudomonadati</taxon>
        <taxon>Bacteroidota</taxon>
        <taxon>Bacteroidia</taxon>
        <taxon>Bacteroidales</taxon>
        <taxon>Prevotellaceae</taxon>
        <taxon>Segatella</taxon>
    </lineage>
</organism>
<keyword evidence="2" id="KW-0472">Membrane</keyword>
<feature type="compositionally biased region" description="Basic and acidic residues" evidence="1">
    <location>
        <begin position="46"/>
        <end position="59"/>
    </location>
</feature>
<gene>
    <name evidence="4" type="ORF">HMPREF9944_01252</name>
</gene>
<evidence type="ECO:0000256" key="1">
    <source>
        <dbReference type="SAM" id="MobiDB-lite"/>
    </source>
</evidence>
<dbReference type="EMBL" id="AGEK01000023">
    <property type="protein sequence ID" value="EHO70851.1"/>
    <property type="molecule type" value="Genomic_DNA"/>
</dbReference>
<evidence type="ECO:0000256" key="2">
    <source>
        <dbReference type="SAM" id="Phobius"/>
    </source>
</evidence>